<dbReference type="GO" id="GO:0009368">
    <property type="term" value="C:endopeptidase Clp complex"/>
    <property type="evidence" value="ECO:0007669"/>
    <property type="project" value="TreeGrafter"/>
</dbReference>
<evidence type="ECO:0000256" key="2">
    <source>
        <dbReference type="ARBA" id="ARBA00022801"/>
    </source>
</evidence>
<dbReference type="InterPro" id="IPR029045">
    <property type="entry name" value="ClpP/crotonase-like_dom_sf"/>
</dbReference>
<dbReference type="RefSeq" id="YP_010965182.1">
    <property type="nucleotide sequence ID" value="NC_083925.1"/>
</dbReference>
<geneLocation type="chloroplast" evidence="4"/>
<keyword evidence="2" id="KW-0378">Hydrolase</keyword>
<evidence type="ECO:0000256" key="1">
    <source>
        <dbReference type="ARBA" id="ARBA00022670"/>
    </source>
</evidence>
<dbReference type="AlphaFoldDB" id="A0AA96HBN5"/>
<proteinExistence type="predicted"/>
<dbReference type="GO" id="GO:0004176">
    <property type="term" value="F:ATP-dependent peptidase activity"/>
    <property type="evidence" value="ECO:0007669"/>
    <property type="project" value="TreeGrafter"/>
</dbReference>
<dbReference type="EMBL" id="OQ613373">
    <property type="protein sequence ID" value="WNM91265.1"/>
    <property type="molecule type" value="Genomic_DNA"/>
</dbReference>
<organism evidence="4">
    <name type="scientific">Consolea macracantha</name>
    <dbReference type="NCBI Taxonomy" id="2762378"/>
    <lineage>
        <taxon>Eukaryota</taxon>
        <taxon>Viridiplantae</taxon>
        <taxon>Streptophyta</taxon>
        <taxon>Embryophyta</taxon>
        <taxon>Tracheophyta</taxon>
        <taxon>Spermatophyta</taxon>
        <taxon>Magnoliopsida</taxon>
        <taxon>eudicotyledons</taxon>
        <taxon>Gunneridae</taxon>
        <taxon>Pentapetalae</taxon>
        <taxon>Caryophyllales</taxon>
        <taxon>Cactineae</taxon>
        <taxon>Cactaceae</taxon>
        <taxon>Opuntioideae</taxon>
        <taxon>Consolea</taxon>
    </lineage>
</organism>
<keyword evidence="3" id="KW-0720">Serine protease</keyword>
<dbReference type="PANTHER" id="PTHR10381">
    <property type="entry name" value="ATP-DEPENDENT CLP PROTEASE PROTEOLYTIC SUBUNIT"/>
    <property type="match status" value="1"/>
</dbReference>
<dbReference type="GeneID" id="86097026"/>
<protein>
    <submittedName>
        <fullName evidence="4">Clp protease proteolytic subunit</fullName>
    </submittedName>
</protein>
<dbReference type="GO" id="GO:0006515">
    <property type="term" value="P:protein quality control for misfolded or incompletely synthesized proteins"/>
    <property type="evidence" value="ECO:0007669"/>
    <property type="project" value="TreeGrafter"/>
</dbReference>
<name>A0AA96HBN5_9CARY</name>
<reference evidence="4" key="2">
    <citation type="submission" date="2023-03" db="EMBL/GenBank/DDBJ databases">
        <authorList>
            <person name="Kohler M."/>
            <person name="Majure L.C."/>
        </authorList>
    </citation>
    <scope>NUCLEOTIDE SEQUENCE</scope>
</reference>
<dbReference type="SUPFAM" id="SSF52096">
    <property type="entry name" value="ClpP/crotonase"/>
    <property type="match status" value="1"/>
</dbReference>
<evidence type="ECO:0000256" key="3">
    <source>
        <dbReference type="ARBA" id="ARBA00022825"/>
    </source>
</evidence>
<evidence type="ECO:0000313" key="4">
    <source>
        <dbReference type="EMBL" id="WNM91265.1"/>
    </source>
</evidence>
<dbReference type="PANTHER" id="PTHR10381:SF15">
    <property type="entry name" value="CHLOROPLASTIC ATP-DEPENDENT CLP PROTEASE PROTEOLYTIC SUBUNIT 1"/>
    <property type="match status" value="1"/>
</dbReference>
<dbReference type="InterPro" id="IPR023562">
    <property type="entry name" value="ClpP/TepA"/>
</dbReference>
<dbReference type="Gene3D" id="3.90.226.10">
    <property type="entry name" value="2-enoyl-CoA Hydratase, Chain A, domain 1"/>
    <property type="match status" value="1"/>
</dbReference>
<keyword evidence="1 4" id="KW-0645">Protease</keyword>
<gene>
    <name evidence="4" type="primary">clpP</name>
</gene>
<accession>A0AA96HBN5</accession>
<keyword evidence="4" id="KW-0150">Chloroplast</keyword>
<dbReference type="GO" id="GO:0004252">
    <property type="term" value="F:serine-type endopeptidase activity"/>
    <property type="evidence" value="ECO:0007669"/>
    <property type="project" value="TreeGrafter"/>
</dbReference>
<keyword evidence="4" id="KW-0934">Plastid</keyword>
<dbReference type="Pfam" id="PF00574">
    <property type="entry name" value="CLP_protease"/>
    <property type="match status" value="1"/>
</dbReference>
<reference evidence="4" key="1">
    <citation type="journal article" date="2023" name="Ann. Bot.">
        <title>More than a spiny morphology: plastome variation in the prickly pear cacti (Opuntieae).</title>
        <authorList>
            <person name="Koehler M."/>
            <person name="Reginato M."/>
            <person name="Jin J.-J."/>
            <person name="Majure L.C."/>
        </authorList>
    </citation>
    <scope>NUCLEOTIDE SEQUENCE</scope>
</reference>
<dbReference type="GO" id="GO:0051117">
    <property type="term" value="F:ATPase binding"/>
    <property type="evidence" value="ECO:0007669"/>
    <property type="project" value="TreeGrafter"/>
</dbReference>
<sequence length="50" mass="5753">MRIKLTRVYAELTGKPFSVLWADMERDFYMSAEEAKDYGIIDAIGLPPGW</sequence>